<comment type="caution">
    <text evidence="2">The sequence shown here is derived from an EMBL/GenBank/DDBJ whole genome shotgun (WGS) entry which is preliminary data.</text>
</comment>
<dbReference type="GO" id="GO:0016787">
    <property type="term" value="F:hydrolase activity"/>
    <property type="evidence" value="ECO:0007669"/>
    <property type="project" value="InterPro"/>
</dbReference>
<dbReference type="PANTHER" id="PTHR37844:SF2">
    <property type="entry name" value="SER_THR PROTEIN PHOSPHATASE SUPERFAMILY (AFU_ORTHOLOGUE AFUA_1G14840)"/>
    <property type="match status" value="1"/>
</dbReference>
<protein>
    <submittedName>
        <fullName evidence="2">Metallophosphoesterase</fullName>
    </submittedName>
</protein>
<dbReference type="EMBL" id="SWAU01000025">
    <property type="protein sequence ID" value="TKA97714.1"/>
    <property type="molecule type" value="Genomic_DNA"/>
</dbReference>
<organism evidence="2 3">
    <name type="scientific">Cereibacter changlensis</name>
    <dbReference type="NCBI Taxonomy" id="402884"/>
    <lineage>
        <taxon>Bacteria</taxon>
        <taxon>Pseudomonadati</taxon>
        <taxon>Pseudomonadota</taxon>
        <taxon>Alphaproteobacteria</taxon>
        <taxon>Rhodobacterales</taxon>
        <taxon>Paracoccaceae</taxon>
        <taxon>Cereibacter</taxon>
    </lineage>
</organism>
<dbReference type="Gene3D" id="3.60.21.10">
    <property type="match status" value="1"/>
</dbReference>
<dbReference type="InterPro" id="IPR004843">
    <property type="entry name" value="Calcineurin-like_PHP"/>
</dbReference>
<dbReference type="AlphaFoldDB" id="A0A4U0Z5C7"/>
<proteinExistence type="predicted"/>
<sequence length="276" mass="31164">MRILIIADLHLDLWDHAKRDPFGPMPPIFQTLDAVIIAGDLSNDPMKNWPCALARISRLIEPSKVWVVPGNHDYYGWNLAGDDDLRTLAEQAGMHFAQKTSVELGGVRFLCCTLWTDFNLHSEPHVSKVIAQRAMNDYFQIHREPIGSDLIHPDDVLKKHREHLAWLARELDKAFDGRTVIVTHHCPSRSALGPDNRLAPAYCSDLDQVMVRSPADLWLFGHTHRRLSGRSNNIPVVNVSLGYPREVADHHIVDIFMRGLIDTAIPGPFGVGRSWT</sequence>
<evidence type="ECO:0000259" key="1">
    <source>
        <dbReference type="Pfam" id="PF00149"/>
    </source>
</evidence>
<feature type="domain" description="Calcineurin-like phosphoesterase" evidence="1">
    <location>
        <begin position="1"/>
        <end position="225"/>
    </location>
</feature>
<accession>A0A4U0Z5C7</accession>
<name>A0A4U0Z5C7_9RHOB</name>
<evidence type="ECO:0000313" key="2">
    <source>
        <dbReference type="EMBL" id="TKA97714.1"/>
    </source>
</evidence>
<dbReference type="RefSeq" id="WP_136791494.1">
    <property type="nucleotide sequence ID" value="NZ_SWAU01000025.1"/>
</dbReference>
<gene>
    <name evidence="2" type="ORF">FAZ78_04510</name>
</gene>
<dbReference type="InterPro" id="IPR029052">
    <property type="entry name" value="Metallo-depent_PP-like"/>
</dbReference>
<dbReference type="Pfam" id="PF00149">
    <property type="entry name" value="Metallophos"/>
    <property type="match status" value="1"/>
</dbReference>
<dbReference type="SUPFAM" id="SSF56300">
    <property type="entry name" value="Metallo-dependent phosphatases"/>
    <property type="match status" value="1"/>
</dbReference>
<dbReference type="PANTHER" id="PTHR37844">
    <property type="entry name" value="SER/THR PROTEIN PHOSPHATASE SUPERFAMILY (AFU_ORTHOLOGUE AFUA_1G14840)"/>
    <property type="match status" value="1"/>
</dbReference>
<dbReference type="Proteomes" id="UP000306340">
    <property type="component" value="Unassembled WGS sequence"/>
</dbReference>
<reference evidence="2 3" key="1">
    <citation type="submission" date="2019-04" db="EMBL/GenBank/DDBJ databases">
        <title>Crypto-aerobic microbial life in anoxic (sulfidic) marine sediments.</title>
        <authorList>
            <person name="Bhattacharya S."/>
            <person name="Roy C."/>
            <person name="Mondal N."/>
            <person name="Sarkar J."/>
            <person name="Mandal S."/>
            <person name="Rameez M.J."/>
            <person name="Ghosh W."/>
        </authorList>
    </citation>
    <scope>NUCLEOTIDE SEQUENCE [LARGE SCALE GENOMIC DNA]</scope>
    <source>
        <strain evidence="2 3">SBBC</strain>
    </source>
</reference>
<evidence type="ECO:0000313" key="3">
    <source>
        <dbReference type="Proteomes" id="UP000306340"/>
    </source>
</evidence>